<protein>
    <submittedName>
        <fullName evidence="2">TIGR02206 family membrane protein</fullName>
    </submittedName>
</protein>
<feature type="transmembrane region" description="Helical" evidence="1">
    <location>
        <begin position="6"/>
        <end position="32"/>
    </location>
</feature>
<dbReference type="Proteomes" id="UP001564408">
    <property type="component" value="Unassembled WGS sequence"/>
</dbReference>
<organism evidence="2 3">
    <name type="scientific">Thioalkalicoccus limnaeus</name>
    <dbReference type="NCBI Taxonomy" id="120681"/>
    <lineage>
        <taxon>Bacteria</taxon>
        <taxon>Pseudomonadati</taxon>
        <taxon>Pseudomonadota</taxon>
        <taxon>Gammaproteobacteria</taxon>
        <taxon>Chromatiales</taxon>
        <taxon>Chromatiaceae</taxon>
        <taxon>Thioalkalicoccus</taxon>
    </lineage>
</organism>
<keyword evidence="1" id="KW-0812">Transmembrane</keyword>
<feature type="transmembrane region" description="Helical" evidence="1">
    <location>
        <begin position="44"/>
        <end position="62"/>
    </location>
</feature>
<name>A0ABV4BBU1_9GAMM</name>
<dbReference type="EMBL" id="JBDKXB010000005">
    <property type="protein sequence ID" value="MEY6431961.1"/>
    <property type="molecule type" value="Genomic_DNA"/>
</dbReference>
<reference evidence="2 3" key="1">
    <citation type="submission" date="2024-05" db="EMBL/GenBank/DDBJ databases">
        <title>Genome Sequence and Characterization of the New Strain Purple Sulfur Bacterium of Genus Thioalkalicoccus.</title>
        <authorList>
            <person name="Bryantseva I.A."/>
            <person name="Kyndt J.A."/>
            <person name="Imhoff J.F."/>
        </authorList>
    </citation>
    <scope>NUCLEOTIDE SEQUENCE [LARGE SCALE GENOMIC DNA]</scope>
    <source>
        <strain evidence="2 3">Um2</strain>
    </source>
</reference>
<evidence type="ECO:0000313" key="3">
    <source>
        <dbReference type="Proteomes" id="UP001564408"/>
    </source>
</evidence>
<evidence type="ECO:0000313" key="2">
    <source>
        <dbReference type="EMBL" id="MEY6431961.1"/>
    </source>
</evidence>
<dbReference type="NCBIfam" id="TIGR02206">
    <property type="entry name" value="intg_mem_TP0381"/>
    <property type="match status" value="1"/>
</dbReference>
<comment type="caution">
    <text evidence="2">The sequence shown here is derived from an EMBL/GenBank/DDBJ whole genome shotgun (WGS) entry which is preliminary data.</text>
</comment>
<accession>A0ABV4BBU1</accession>
<feature type="transmembrane region" description="Helical" evidence="1">
    <location>
        <begin position="204"/>
        <end position="226"/>
    </location>
</feature>
<evidence type="ECO:0000256" key="1">
    <source>
        <dbReference type="SAM" id="Phobius"/>
    </source>
</evidence>
<keyword evidence="3" id="KW-1185">Reference proteome</keyword>
<gene>
    <name evidence="2" type="ORF">ABC977_06000</name>
</gene>
<feature type="transmembrane region" description="Helical" evidence="1">
    <location>
        <begin position="98"/>
        <end position="115"/>
    </location>
</feature>
<feature type="transmembrane region" description="Helical" evidence="1">
    <location>
        <begin position="159"/>
        <end position="179"/>
    </location>
</feature>
<dbReference type="InterPro" id="IPR011737">
    <property type="entry name" value="CHP02206_TP0381"/>
</dbReference>
<dbReference type="RefSeq" id="WP_369666342.1">
    <property type="nucleotide sequence ID" value="NZ_JBDKXB010000005.1"/>
</dbReference>
<keyword evidence="1" id="KW-1133">Transmembrane helix</keyword>
<proteinExistence type="predicted"/>
<feature type="transmembrane region" description="Helical" evidence="1">
    <location>
        <begin position="74"/>
        <end position="91"/>
    </location>
</feature>
<sequence>MNDTNPFILFGTAHLVTLASILAIAVVLPVLARRRLTAAGQRRVGLFLGVSLVVQEAFLIWLRTSHYGLHWTEVLPLHLCGLAVFVTAWALIAQSYRAYEVVYFWAWGGTLQALITPDLELGFPEPAYLAFFVAHGLVVIGVVYLTFTYRYRPYLRSIFRSIAALLVAVAVIAPINVWLGTNYLFLRAKPEQASLMDYLGPWPWYILALVGIGLVSCFVYYLPFLIKDWLAGRRLAGSENP</sequence>
<keyword evidence="1" id="KW-0472">Membrane</keyword>
<feature type="transmembrane region" description="Helical" evidence="1">
    <location>
        <begin position="127"/>
        <end position="147"/>
    </location>
</feature>
<dbReference type="Pfam" id="PF14808">
    <property type="entry name" value="TMEM164"/>
    <property type="match status" value="1"/>
</dbReference>